<sequence length="303" mass="34779">MSTFTPFPRLAPKIRAMVKVILWKEFLDHESHNRIALVHRSSLRIIPSKCLIIPLIATNRESRELALERYNLRFDIFRPILEVTPMEFEQWATRPNGIGRYKEFRSAELYYHYVHEVVITAAKDMLHTEQEGNQIPKDCIHLSSLSDKFLLSPTETFGGACVTPFAYDKLVELLGPNFSGQDWAPQRHLTAKLPPSACALITNIVHAPFKSDLDLKDCSGMLYYSSSTVQILWLSNPFCRMRSPSTGARYFTLENTFRGGFTADTLVNKMLQEGAKSLSTIELQSKDDKRDPNHWRLWRPSDT</sequence>
<proteinExistence type="predicted"/>
<comment type="caution">
    <text evidence="1">The sequence shown here is derived from an EMBL/GenBank/DDBJ whole genome shotgun (WGS) entry which is preliminary data.</text>
</comment>
<dbReference type="EMBL" id="JAQQWL010000010">
    <property type="protein sequence ID" value="KAK8054601.1"/>
    <property type="molecule type" value="Genomic_DNA"/>
</dbReference>
<evidence type="ECO:0000313" key="2">
    <source>
        <dbReference type="Proteomes" id="UP001480595"/>
    </source>
</evidence>
<dbReference type="Proteomes" id="UP001480595">
    <property type="component" value="Unassembled WGS sequence"/>
</dbReference>
<accession>A0ABR1U6R5</accession>
<dbReference type="GeneID" id="92094140"/>
<name>A0ABR1U6R5_9PEZI</name>
<evidence type="ECO:0000313" key="1">
    <source>
        <dbReference type="EMBL" id="KAK8054601.1"/>
    </source>
</evidence>
<organism evidence="1 2">
    <name type="scientific">Apiospora phragmitis</name>
    <dbReference type="NCBI Taxonomy" id="2905665"/>
    <lineage>
        <taxon>Eukaryota</taxon>
        <taxon>Fungi</taxon>
        <taxon>Dikarya</taxon>
        <taxon>Ascomycota</taxon>
        <taxon>Pezizomycotina</taxon>
        <taxon>Sordariomycetes</taxon>
        <taxon>Xylariomycetidae</taxon>
        <taxon>Amphisphaeriales</taxon>
        <taxon>Apiosporaceae</taxon>
        <taxon>Apiospora</taxon>
    </lineage>
</organism>
<keyword evidence="2" id="KW-1185">Reference proteome</keyword>
<reference evidence="1 2" key="1">
    <citation type="submission" date="2023-01" db="EMBL/GenBank/DDBJ databases">
        <title>Analysis of 21 Apiospora genomes using comparative genomics revels a genus with tremendous synthesis potential of carbohydrate active enzymes and secondary metabolites.</title>
        <authorList>
            <person name="Sorensen T."/>
        </authorList>
    </citation>
    <scope>NUCLEOTIDE SEQUENCE [LARGE SCALE GENOMIC DNA]</scope>
    <source>
        <strain evidence="1 2">CBS 135458</strain>
    </source>
</reference>
<protein>
    <submittedName>
        <fullName evidence="1">Uncharacterized protein</fullName>
    </submittedName>
</protein>
<gene>
    <name evidence="1" type="ORF">PG994_009668</name>
</gene>
<dbReference type="RefSeq" id="XP_066713247.1">
    <property type="nucleotide sequence ID" value="XM_066861077.1"/>
</dbReference>